<protein>
    <submittedName>
        <fullName evidence="2">Uncharacterized protein</fullName>
    </submittedName>
</protein>
<feature type="non-terminal residue" evidence="2">
    <location>
        <position position="192"/>
    </location>
</feature>
<evidence type="ECO:0000313" key="3">
    <source>
        <dbReference type="Proteomes" id="UP000649617"/>
    </source>
</evidence>
<accession>A0A812SPY5</accession>
<organism evidence="2 3">
    <name type="scientific">Symbiodinium pilosum</name>
    <name type="common">Dinoflagellate</name>
    <dbReference type="NCBI Taxonomy" id="2952"/>
    <lineage>
        <taxon>Eukaryota</taxon>
        <taxon>Sar</taxon>
        <taxon>Alveolata</taxon>
        <taxon>Dinophyceae</taxon>
        <taxon>Suessiales</taxon>
        <taxon>Symbiodiniaceae</taxon>
        <taxon>Symbiodinium</taxon>
    </lineage>
</organism>
<reference evidence="2" key="1">
    <citation type="submission" date="2021-02" db="EMBL/GenBank/DDBJ databases">
        <authorList>
            <person name="Dougan E. K."/>
            <person name="Rhodes N."/>
            <person name="Thang M."/>
            <person name="Chan C."/>
        </authorList>
    </citation>
    <scope>NUCLEOTIDE SEQUENCE</scope>
</reference>
<dbReference type="EMBL" id="CAJNIZ010026033">
    <property type="protein sequence ID" value="CAE7488673.1"/>
    <property type="molecule type" value="Genomic_DNA"/>
</dbReference>
<gene>
    <name evidence="2" type="ORF">SPIL2461_LOCUS12574</name>
</gene>
<comment type="caution">
    <text evidence="2">The sequence shown here is derived from an EMBL/GenBank/DDBJ whole genome shotgun (WGS) entry which is preliminary data.</text>
</comment>
<name>A0A812SPY5_SYMPI</name>
<dbReference type="Proteomes" id="UP000649617">
    <property type="component" value="Unassembled WGS sequence"/>
</dbReference>
<evidence type="ECO:0000256" key="1">
    <source>
        <dbReference type="SAM" id="MobiDB-lite"/>
    </source>
</evidence>
<sequence>MEEKMSKHEAEEWRQHMLKNLRAQIRFVSDKKSAAELEQAIKDCPFAKLQGDPTGLVLLHFDVKKFGEPATRPDLRITPLRDGPYTRLVRAVLTARQLEGCPATLQTGDVAVILDGGKKGSKLKLLTPWKEGTQKEAKKGSKQEDEEEQDAEAEPAEEEDEDDPRSSTGDLIQGVAVPAISDEWSIPWREKK</sequence>
<feature type="compositionally biased region" description="Acidic residues" evidence="1">
    <location>
        <begin position="144"/>
        <end position="163"/>
    </location>
</feature>
<evidence type="ECO:0000313" key="2">
    <source>
        <dbReference type="EMBL" id="CAE7488673.1"/>
    </source>
</evidence>
<feature type="compositionally biased region" description="Basic and acidic residues" evidence="1">
    <location>
        <begin position="132"/>
        <end position="143"/>
    </location>
</feature>
<dbReference type="OrthoDB" id="10654785at2759"/>
<keyword evidence="3" id="KW-1185">Reference proteome</keyword>
<proteinExistence type="predicted"/>
<dbReference type="AlphaFoldDB" id="A0A812SPY5"/>
<feature type="non-terminal residue" evidence="2">
    <location>
        <position position="1"/>
    </location>
</feature>
<feature type="region of interest" description="Disordered" evidence="1">
    <location>
        <begin position="125"/>
        <end position="192"/>
    </location>
</feature>